<gene>
    <name evidence="1" type="ORF">MRB53_006009</name>
</gene>
<reference evidence="1 2" key="1">
    <citation type="journal article" date="2022" name="Hortic Res">
        <title>A haplotype resolved chromosomal level avocado genome allows analysis of novel avocado genes.</title>
        <authorList>
            <person name="Nath O."/>
            <person name="Fletcher S.J."/>
            <person name="Hayward A."/>
            <person name="Shaw L.M."/>
            <person name="Masouleh A.K."/>
            <person name="Furtado A."/>
            <person name="Henry R.J."/>
            <person name="Mitter N."/>
        </authorList>
    </citation>
    <scope>NUCLEOTIDE SEQUENCE [LARGE SCALE GENOMIC DNA]</scope>
    <source>
        <strain evidence="2">cv. Hass</strain>
    </source>
</reference>
<accession>A0ACC2MEQ8</accession>
<proteinExistence type="predicted"/>
<evidence type="ECO:0000313" key="1">
    <source>
        <dbReference type="EMBL" id="KAJ8644261.1"/>
    </source>
</evidence>
<sequence>MTRRRIFDLEKCSIYQGGGKEEQRYLSIRWKLSNCIVWAMEAAVIRPVSLRGGAKAWRRLLVGLMVLVVISLFVKVWLDMSYLEIEWRGNEREHLVLRRRVDAAAAKQNVFKETDVFLQQKQPAEAAIPDIWLKPRSDNFYQCITQPIDRISPTMGTNGYILVHANGGLNQMRTGICDMVAVAKIMNATLVLPSLDHQSFWTDPSEFKDIFDWRRFIDVLKDEVEIVESLPPDYAAIQPFVKAPVSWSKAIYYTKDMLELLKQHKVLKLTHSDSRLANNDLANWIQRLRCQANYVALRYKEEIEELGRKLVARLRNNGSPYIALHLRYEKDMLAFTGCTHNLTAEEAEELQVMRYNVKHWKEKDINSEERRINGGCPMTPREAALFLKAMGYPSSTKIYIVAGVIYGRDSMTTLQSEYPNIFTHFNLATEEELEPFKVYHNRLAALDYIVALESNVFVYTYDGNMARAVQGHRKFEDFRKTIDPDRKNFVKVIDSMDNGELSWEQFSSEVKRLHANRLGGPYRRIPGKAPKLEENFYANPFPGCICEQSFSLKDQA</sequence>
<evidence type="ECO:0000313" key="2">
    <source>
        <dbReference type="Proteomes" id="UP001234297"/>
    </source>
</evidence>
<organism evidence="1 2">
    <name type="scientific">Persea americana</name>
    <name type="common">Avocado</name>
    <dbReference type="NCBI Taxonomy" id="3435"/>
    <lineage>
        <taxon>Eukaryota</taxon>
        <taxon>Viridiplantae</taxon>
        <taxon>Streptophyta</taxon>
        <taxon>Embryophyta</taxon>
        <taxon>Tracheophyta</taxon>
        <taxon>Spermatophyta</taxon>
        <taxon>Magnoliopsida</taxon>
        <taxon>Magnoliidae</taxon>
        <taxon>Laurales</taxon>
        <taxon>Lauraceae</taxon>
        <taxon>Persea</taxon>
    </lineage>
</organism>
<dbReference type="Proteomes" id="UP001234297">
    <property type="component" value="Chromosome 2"/>
</dbReference>
<dbReference type="EMBL" id="CM056810">
    <property type="protein sequence ID" value="KAJ8644261.1"/>
    <property type="molecule type" value="Genomic_DNA"/>
</dbReference>
<keyword evidence="2" id="KW-1185">Reference proteome</keyword>
<protein>
    <submittedName>
        <fullName evidence="1">Uncharacterized protein</fullName>
    </submittedName>
</protein>
<name>A0ACC2MEQ8_PERAE</name>
<comment type="caution">
    <text evidence="1">The sequence shown here is derived from an EMBL/GenBank/DDBJ whole genome shotgun (WGS) entry which is preliminary data.</text>
</comment>